<dbReference type="Proteomes" id="UP001148737">
    <property type="component" value="Unassembled WGS sequence"/>
</dbReference>
<organism evidence="1 2">
    <name type="scientific">Lecanicillium saksenae</name>
    <dbReference type="NCBI Taxonomy" id="468837"/>
    <lineage>
        <taxon>Eukaryota</taxon>
        <taxon>Fungi</taxon>
        <taxon>Dikarya</taxon>
        <taxon>Ascomycota</taxon>
        <taxon>Pezizomycotina</taxon>
        <taxon>Sordariomycetes</taxon>
        <taxon>Hypocreomycetidae</taxon>
        <taxon>Hypocreales</taxon>
        <taxon>Cordycipitaceae</taxon>
        <taxon>Lecanicillium</taxon>
    </lineage>
</organism>
<accession>A0ACC1QPD9</accession>
<reference evidence="1" key="1">
    <citation type="submission" date="2022-07" db="EMBL/GenBank/DDBJ databases">
        <title>Genome Sequence of Lecanicillium saksenae.</title>
        <authorList>
            <person name="Buettner E."/>
        </authorList>
    </citation>
    <scope>NUCLEOTIDE SEQUENCE</scope>
    <source>
        <strain evidence="1">VT-O1</strain>
    </source>
</reference>
<evidence type="ECO:0000313" key="1">
    <source>
        <dbReference type="EMBL" id="KAJ3486856.1"/>
    </source>
</evidence>
<dbReference type="EMBL" id="JANAKD010000876">
    <property type="protein sequence ID" value="KAJ3486856.1"/>
    <property type="molecule type" value="Genomic_DNA"/>
</dbReference>
<comment type="caution">
    <text evidence="1">The sequence shown here is derived from an EMBL/GenBank/DDBJ whole genome shotgun (WGS) entry which is preliminary data.</text>
</comment>
<evidence type="ECO:0000313" key="2">
    <source>
        <dbReference type="Proteomes" id="UP001148737"/>
    </source>
</evidence>
<gene>
    <name evidence="1" type="ORF">NLG97_g6534</name>
</gene>
<keyword evidence="2" id="KW-1185">Reference proteome</keyword>
<sequence>MAELLPVPEPPGSLLFGNSVNISSTNPTRDMKRLAETYGEIFKVHIGHGNLYVVSSRELINEACDEKRFKKTIKSPLWQVRNAVHDGLFTADGELEPNWGIAHRILIPAFGPLTINSMFDEMYDIASQMTLKFARHPDKAINASDDFTRLALDTIALCAMDYRFNSYYSEELHPFVKAMGDFLLEAGKRNARPAFAPAWFYRTADEKFESDIKIMRDVADQVVATRKKNPSDRKDLLAAMLEGKDPVSGQKLTDESIADQLITFLIAGHETTSGTLSFAFYQLLKHPAEYRKVQEEVDRIAGRDRITIDQIPKFTYIQAVLREVLRVNAPIPSFSVEAKEDTVLAGKYLIKKEERVAVLLAQSHLEPGVYGDDSLEFKPERMSDENFATLNKEYPDAWKPFGNGKRACIGRPFAWQEAILAMAILFQNFDFTLDDPNYVLEIKQSLTLKPYEFNMRAHLRHGMSATELENQLKGVKTAPKPGKSNSGSKSGPAADAKPLAIYYGSNSGTCESLSQRMAADAGAHGFKVDEVSPLDNIKAKLPTDRPVIIATASYEGEPPSNATHFVEWLKNLKGNELEGVSYLVYGCGHHDWAATFHKIPKLIDSLMAERGAQRIMPMTGVDVADSDVFSQFETWEDEKLWPTLKEKYGATDSEDQGASSIAVEVTHPRKTTLRQDVEEAMVIDTKVLTTGNNGVKKHIEINLPSGMNYKTGDYLAILPFNPIPTIKRVLRRFGIAWDATLTITAQGPTTLPTGAPMPAANILGAYVELSQPATKRNIQAMIDSTKDEKTLEELKSLMGDNFAQEITLKRASALDLLERFPAVDLLFDSFISMLPPMRVRQYSISSSPLVDPTRATLTFSVLDAPALSGEGRYLGVASHFLDSLHPGDKIHVATPIICMAAGTGLAPIHGFAEERAAMIAAGRKLAPAVFFFGCRTPEEDDLYAEQFAEWEKSGAMEVHRAYSRASDKSEGCKYVQDRISKDRQVVFDLWEQGARLYLCGSRAVGKGIEDVLVDMIKENSEKKNLSLTTDEAARHWLETLRNERFMTDVFD</sequence>
<protein>
    <submittedName>
        <fullName evidence="1">Uncharacterized protein</fullName>
    </submittedName>
</protein>
<name>A0ACC1QPD9_9HYPO</name>
<proteinExistence type="predicted"/>